<reference evidence="2 3" key="1">
    <citation type="submission" date="2022-04" db="EMBL/GenBank/DDBJ databases">
        <title>Halobacillus sp. isolated from saltern.</title>
        <authorList>
            <person name="Won M."/>
            <person name="Lee C.-M."/>
            <person name="Woen H.-Y."/>
            <person name="Kwon S.-W."/>
        </authorList>
    </citation>
    <scope>NUCLEOTIDE SEQUENCE [LARGE SCALE GENOMIC DNA]</scope>
    <source>
        <strain evidence="2 3">SSTM10-2</strain>
    </source>
</reference>
<name>A0ABY4GXE5_9BACI</name>
<accession>A0ABY4GXE5</accession>
<evidence type="ECO:0000313" key="2">
    <source>
        <dbReference type="EMBL" id="UOQ92610.1"/>
    </source>
</evidence>
<evidence type="ECO:0000259" key="1">
    <source>
        <dbReference type="Pfam" id="PF07978"/>
    </source>
</evidence>
<organism evidence="2 3">
    <name type="scientific">Halobacillus shinanisalinarum</name>
    <dbReference type="NCBI Taxonomy" id="2932258"/>
    <lineage>
        <taxon>Bacteria</taxon>
        <taxon>Bacillati</taxon>
        <taxon>Bacillota</taxon>
        <taxon>Bacilli</taxon>
        <taxon>Bacillales</taxon>
        <taxon>Bacillaceae</taxon>
        <taxon>Halobacillus</taxon>
    </lineage>
</organism>
<proteinExistence type="predicted"/>
<sequence length="136" mass="16214">MFYRRATYKIAPNQYEPWTRFFHEYVLPNQLAHGARLAGRYTTLDHTEVVTIWEYDNYKDYLLVDRKVKESAIYKKALQVEPLYHHLKEDFLEEGGDYHLQKHIVSVSGCFFNEKGEVLLVQNEHRPDTYEMPGDV</sequence>
<evidence type="ECO:0000313" key="3">
    <source>
        <dbReference type="Proteomes" id="UP000831880"/>
    </source>
</evidence>
<dbReference type="Pfam" id="PF07978">
    <property type="entry name" value="NIPSNAP"/>
    <property type="match status" value="1"/>
</dbReference>
<dbReference type="InterPro" id="IPR011008">
    <property type="entry name" value="Dimeric_a/b-barrel"/>
</dbReference>
<dbReference type="InterPro" id="IPR012577">
    <property type="entry name" value="NIPSNAP"/>
</dbReference>
<keyword evidence="3" id="KW-1185">Reference proteome</keyword>
<gene>
    <name evidence="2" type="ORF">MUO14_19515</name>
</gene>
<dbReference type="RefSeq" id="WP_244752218.1">
    <property type="nucleotide sequence ID" value="NZ_CP095074.1"/>
</dbReference>
<dbReference type="EMBL" id="CP095074">
    <property type="protein sequence ID" value="UOQ92610.1"/>
    <property type="molecule type" value="Genomic_DNA"/>
</dbReference>
<feature type="domain" description="NIPSNAP" evidence="1">
    <location>
        <begin position="6"/>
        <end position="62"/>
    </location>
</feature>
<dbReference type="Gene3D" id="3.30.70.100">
    <property type="match status" value="1"/>
</dbReference>
<protein>
    <submittedName>
        <fullName evidence="2">NIPSNAP family protein</fullName>
    </submittedName>
</protein>
<dbReference type="Proteomes" id="UP000831880">
    <property type="component" value="Chromosome"/>
</dbReference>
<dbReference type="SUPFAM" id="SSF54909">
    <property type="entry name" value="Dimeric alpha+beta barrel"/>
    <property type="match status" value="1"/>
</dbReference>